<protein>
    <recommendedName>
        <fullName evidence="4">DUF1344 domain-containing protein</fullName>
    </recommendedName>
</protein>
<feature type="signal peptide" evidence="1">
    <location>
        <begin position="1"/>
        <end position="22"/>
    </location>
</feature>
<comment type="caution">
    <text evidence="2">The sequence shown here is derived from an EMBL/GenBank/DDBJ whole genome shotgun (WGS) entry which is preliminary data.</text>
</comment>
<reference evidence="2 3" key="1">
    <citation type="submission" date="2023-07" db="EMBL/GenBank/DDBJ databases">
        <title>Genomic Encyclopedia of Type Strains, Phase IV (KMG-IV): sequencing the most valuable type-strain genomes for metagenomic binning, comparative biology and taxonomic classification.</title>
        <authorList>
            <person name="Goeker M."/>
        </authorList>
    </citation>
    <scope>NUCLEOTIDE SEQUENCE [LARGE SCALE GENOMIC DNA]</scope>
    <source>
        <strain evidence="2 3">B6-8</strain>
    </source>
</reference>
<keyword evidence="1" id="KW-0732">Signal</keyword>
<accession>A0ABU0H0B2</accession>
<feature type="chain" id="PRO_5045330671" description="DUF1344 domain-containing protein" evidence="1">
    <location>
        <begin position="23"/>
        <end position="93"/>
    </location>
</feature>
<proteinExistence type="predicted"/>
<dbReference type="EMBL" id="JAUSVO010000001">
    <property type="protein sequence ID" value="MDQ0435753.1"/>
    <property type="molecule type" value="Genomic_DNA"/>
</dbReference>
<organism evidence="2 3">
    <name type="scientific">Kaistia dalseonensis</name>
    <dbReference type="NCBI Taxonomy" id="410840"/>
    <lineage>
        <taxon>Bacteria</taxon>
        <taxon>Pseudomonadati</taxon>
        <taxon>Pseudomonadota</taxon>
        <taxon>Alphaproteobacteria</taxon>
        <taxon>Hyphomicrobiales</taxon>
        <taxon>Kaistiaceae</taxon>
        <taxon>Kaistia</taxon>
    </lineage>
</organism>
<dbReference type="Proteomes" id="UP001241603">
    <property type="component" value="Unassembled WGS sequence"/>
</dbReference>
<dbReference type="RefSeq" id="WP_266346718.1">
    <property type="nucleotide sequence ID" value="NZ_JAPKNG010000001.1"/>
</dbReference>
<gene>
    <name evidence="2" type="ORF">QO014_000123</name>
</gene>
<evidence type="ECO:0000313" key="2">
    <source>
        <dbReference type="EMBL" id="MDQ0435753.1"/>
    </source>
</evidence>
<keyword evidence="3" id="KW-1185">Reference proteome</keyword>
<evidence type="ECO:0000256" key="1">
    <source>
        <dbReference type="SAM" id="SignalP"/>
    </source>
</evidence>
<sequence>MKTIAILVPAAAFLLSGAAAFADEYQTDAGRIMGMNAQTGAIQLDDGHSYTISNPVLLNGVNPGEHVIVTVSPSHTVGFQEDTGQFDGSGQQD</sequence>
<name>A0ABU0H0B2_9HYPH</name>
<evidence type="ECO:0008006" key="4">
    <source>
        <dbReference type="Google" id="ProtNLM"/>
    </source>
</evidence>
<evidence type="ECO:0000313" key="3">
    <source>
        <dbReference type="Proteomes" id="UP001241603"/>
    </source>
</evidence>